<evidence type="ECO:0000313" key="9">
    <source>
        <dbReference type="EMBL" id="KAA8904284.1"/>
    </source>
</evidence>
<evidence type="ECO:0000256" key="1">
    <source>
        <dbReference type="ARBA" id="ARBA00004141"/>
    </source>
</evidence>
<proteinExistence type="inferred from homology"/>
<feature type="transmembrane region" description="Helical" evidence="7">
    <location>
        <begin position="73"/>
        <end position="97"/>
    </location>
</feature>
<feature type="transmembrane region" description="Helical" evidence="7">
    <location>
        <begin position="163"/>
        <end position="184"/>
    </location>
</feature>
<dbReference type="InterPro" id="IPR020846">
    <property type="entry name" value="MFS_dom"/>
</dbReference>
<evidence type="ECO:0000256" key="6">
    <source>
        <dbReference type="ARBA" id="ARBA00037968"/>
    </source>
</evidence>
<reference evidence="9" key="1">
    <citation type="journal article" date="2019" name="G3 (Bethesda)">
        <title>Genome Assemblies of Two Rare Opportunistic Yeast Pathogens: Diutina rugosa (syn. Candida rugosa) and Trichomonascus ciferrii (syn. Candida ciferrii).</title>
        <authorList>
            <person name="Mixao V."/>
            <person name="Saus E."/>
            <person name="Hansen A.P."/>
            <person name="Lass-Florl C."/>
            <person name="Gabaldon T."/>
        </authorList>
    </citation>
    <scope>NUCLEOTIDE SEQUENCE</scope>
    <source>
        <strain evidence="9">CBS 4856</strain>
    </source>
</reference>
<evidence type="ECO:0000256" key="3">
    <source>
        <dbReference type="ARBA" id="ARBA00022692"/>
    </source>
</evidence>
<dbReference type="Pfam" id="PF07690">
    <property type="entry name" value="MFS_1"/>
    <property type="match status" value="1"/>
</dbReference>
<evidence type="ECO:0000256" key="4">
    <source>
        <dbReference type="ARBA" id="ARBA00022989"/>
    </source>
</evidence>
<evidence type="ECO:0000259" key="8">
    <source>
        <dbReference type="PROSITE" id="PS50850"/>
    </source>
</evidence>
<keyword evidence="5 7" id="KW-0472">Membrane</keyword>
<dbReference type="Gene3D" id="1.20.1250.20">
    <property type="entry name" value="MFS general substrate transporter like domains"/>
    <property type="match status" value="2"/>
</dbReference>
<dbReference type="SUPFAM" id="SSF103473">
    <property type="entry name" value="MFS general substrate transporter"/>
    <property type="match status" value="1"/>
</dbReference>
<evidence type="ECO:0000313" key="10">
    <source>
        <dbReference type="Proteomes" id="UP000761534"/>
    </source>
</evidence>
<dbReference type="PANTHER" id="PTHR43791">
    <property type="entry name" value="PERMEASE-RELATED"/>
    <property type="match status" value="1"/>
</dbReference>
<name>A0A642UU00_9ASCO</name>
<feature type="transmembrane region" description="Helical" evidence="7">
    <location>
        <begin position="388"/>
        <end position="409"/>
    </location>
</feature>
<comment type="caution">
    <text evidence="9">The sequence shown here is derived from an EMBL/GenBank/DDBJ whole genome shotgun (WGS) entry which is preliminary data.</text>
</comment>
<organism evidence="9 10">
    <name type="scientific">Trichomonascus ciferrii</name>
    <dbReference type="NCBI Taxonomy" id="44093"/>
    <lineage>
        <taxon>Eukaryota</taxon>
        <taxon>Fungi</taxon>
        <taxon>Dikarya</taxon>
        <taxon>Ascomycota</taxon>
        <taxon>Saccharomycotina</taxon>
        <taxon>Dipodascomycetes</taxon>
        <taxon>Dipodascales</taxon>
        <taxon>Trichomonascaceae</taxon>
        <taxon>Trichomonascus</taxon>
        <taxon>Trichomonascus ciferrii complex</taxon>
    </lineage>
</organism>
<feature type="transmembrane region" description="Helical" evidence="7">
    <location>
        <begin position="104"/>
        <end position="123"/>
    </location>
</feature>
<dbReference type="InterPro" id="IPR011701">
    <property type="entry name" value="MFS"/>
</dbReference>
<accession>A0A642UU00</accession>
<dbReference type="GO" id="GO:0022857">
    <property type="term" value="F:transmembrane transporter activity"/>
    <property type="evidence" value="ECO:0007669"/>
    <property type="project" value="InterPro"/>
</dbReference>
<keyword evidence="3 7" id="KW-0812">Transmembrane</keyword>
<dbReference type="EMBL" id="SWFS01000431">
    <property type="protein sequence ID" value="KAA8904284.1"/>
    <property type="molecule type" value="Genomic_DNA"/>
</dbReference>
<dbReference type="PROSITE" id="PS50850">
    <property type="entry name" value="MFS"/>
    <property type="match status" value="1"/>
</dbReference>
<feature type="transmembrane region" description="Helical" evidence="7">
    <location>
        <begin position="352"/>
        <end position="376"/>
    </location>
</feature>
<keyword evidence="2" id="KW-0813">Transport</keyword>
<feature type="transmembrane region" description="Helical" evidence="7">
    <location>
        <begin position="196"/>
        <end position="216"/>
    </location>
</feature>
<evidence type="ECO:0000256" key="5">
    <source>
        <dbReference type="ARBA" id="ARBA00023136"/>
    </source>
</evidence>
<gene>
    <name evidence="9" type="ORF">TRICI_005510</name>
</gene>
<feature type="transmembrane region" description="Helical" evidence="7">
    <location>
        <begin position="262"/>
        <end position="288"/>
    </location>
</feature>
<keyword evidence="10" id="KW-1185">Reference proteome</keyword>
<protein>
    <recommendedName>
        <fullName evidence="8">Major facilitator superfamily (MFS) profile domain-containing protein</fullName>
    </recommendedName>
</protein>
<dbReference type="OrthoDB" id="4454541at2759"/>
<comment type="subcellular location">
    <subcellularLocation>
        <location evidence="1">Membrane</location>
        <topology evidence="1">Multi-pass membrane protein</topology>
    </subcellularLocation>
</comment>
<comment type="similarity">
    <text evidence="6">Belongs to the major facilitator superfamily. Allantoate permease family.</text>
</comment>
<sequence>MSTEVVEKTEATKSENELYDYTPEEEKAVVKKIDRVILPLICCAFFTQYLDKQSLTYSAVFGLTEDLKMSGGVYSWCSSIFYLGQLGSQFVFIYLMSRLPLSKLVGTTIILWAAVCMCLAAPSNYQGFLAVRFFLGVTEGCVSPAFVTITSTWYRKKEHGMRVACWVSMNAVAQVVGCLLMYGIGKHPLALAPWRVLFLVCGAVTLTFGIAFILMVPVRPKDAWFLNEREKFIATERLLRESDGGERSSFNWKQCKACLTHWNVWMSFLFGFLVTMPSFVITFVSLILDDFGYNNLENVLYSSPSGAVQFVVLWLAVLVCFIFPKHRAFVACGFILIPLIGSVLLLKLPRSAGWGIIASSWLGSCITAFMSILLSLNASNIRGNTKKSVTNAMFFIGYAVAAIIAPQWWNYSKDPGFHTGLTVNLAMLALLFTLILTYYAICVFENRKRERLGFSAEEMTVTIDDDKTDMDNLAFRYST</sequence>
<dbReference type="PANTHER" id="PTHR43791:SF103">
    <property type="entry name" value="MAJOR FACILITATOR SUPERFAMILY (MFS) PROFILE DOMAIN-CONTAINING PROTEIN-RELATED"/>
    <property type="match status" value="1"/>
</dbReference>
<feature type="transmembrane region" description="Helical" evidence="7">
    <location>
        <begin position="300"/>
        <end position="321"/>
    </location>
</feature>
<feature type="transmembrane region" description="Helical" evidence="7">
    <location>
        <begin position="328"/>
        <end position="346"/>
    </location>
</feature>
<dbReference type="VEuPathDB" id="FungiDB:TRICI_005510"/>
<dbReference type="InterPro" id="IPR036259">
    <property type="entry name" value="MFS_trans_sf"/>
</dbReference>
<dbReference type="AlphaFoldDB" id="A0A642UU00"/>
<feature type="domain" description="Major facilitator superfamily (MFS) profile" evidence="8">
    <location>
        <begin position="37"/>
        <end position="447"/>
    </location>
</feature>
<keyword evidence="4 7" id="KW-1133">Transmembrane helix</keyword>
<dbReference type="Proteomes" id="UP000761534">
    <property type="component" value="Unassembled WGS sequence"/>
</dbReference>
<evidence type="ECO:0000256" key="2">
    <source>
        <dbReference type="ARBA" id="ARBA00022448"/>
    </source>
</evidence>
<feature type="transmembrane region" description="Helical" evidence="7">
    <location>
        <begin position="129"/>
        <end position="151"/>
    </location>
</feature>
<dbReference type="GO" id="GO:0016020">
    <property type="term" value="C:membrane"/>
    <property type="evidence" value="ECO:0007669"/>
    <property type="project" value="UniProtKB-SubCell"/>
</dbReference>
<feature type="transmembrane region" description="Helical" evidence="7">
    <location>
        <begin position="421"/>
        <end position="441"/>
    </location>
</feature>
<dbReference type="FunFam" id="1.20.1250.20:FF:000064">
    <property type="entry name" value="MFS allantoate transporter"/>
    <property type="match status" value="1"/>
</dbReference>
<evidence type="ECO:0000256" key="7">
    <source>
        <dbReference type="SAM" id="Phobius"/>
    </source>
</evidence>